<dbReference type="OrthoDB" id="9812702at2"/>
<evidence type="ECO:0000256" key="7">
    <source>
        <dbReference type="ARBA" id="ARBA00035294"/>
    </source>
</evidence>
<dbReference type="InterPro" id="IPR000529">
    <property type="entry name" value="Ribosomal_bS6"/>
</dbReference>
<comment type="caution">
    <text evidence="9">The sequence shown here is derived from an EMBL/GenBank/DDBJ whole genome shotgun (WGS) entry which is preliminary data.</text>
</comment>
<proteinExistence type="inferred from homology"/>
<dbReference type="Pfam" id="PF01250">
    <property type="entry name" value="Ribosomal_S6"/>
    <property type="match status" value="1"/>
</dbReference>
<dbReference type="NCBIfam" id="TIGR00166">
    <property type="entry name" value="S6"/>
    <property type="match status" value="1"/>
</dbReference>
<dbReference type="CDD" id="cd00473">
    <property type="entry name" value="bS6"/>
    <property type="match status" value="1"/>
</dbReference>
<dbReference type="GO" id="GO:0005840">
    <property type="term" value="C:ribosome"/>
    <property type="evidence" value="ECO:0007669"/>
    <property type="project" value="UniProtKB-KW"/>
</dbReference>
<evidence type="ECO:0000256" key="3">
    <source>
        <dbReference type="ARBA" id="ARBA00022884"/>
    </source>
</evidence>
<evidence type="ECO:0000256" key="4">
    <source>
        <dbReference type="ARBA" id="ARBA00022980"/>
    </source>
</evidence>
<accession>A0A4U0FAA6</accession>
<sequence>MRNYELMYIIRPDVEAETVQAVTEKFQGIIANGGEITKHEVMGKRRLAYEINKHRDGTYVLVHFKSPAAVVAELERVLKITDEVIRHIVVKDVVANNA</sequence>
<evidence type="ECO:0000256" key="1">
    <source>
        <dbReference type="ARBA" id="ARBA00009512"/>
    </source>
</evidence>
<dbReference type="HAMAP" id="MF_00360">
    <property type="entry name" value="Ribosomal_bS6"/>
    <property type="match status" value="1"/>
</dbReference>
<keyword evidence="2 8" id="KW-0699">rRNA-binding</keyword>
<dbReference type="InterPro" id="IPR035980">
    <property type="entry name" value="Ribosomal_bS6_sf"/>
</dbReference>
<dbReference type="SUPFAM" id="SSF54995">
    <property type="entry name" value="Ribosomal protein S6"/>
    <property type="match status" value="1"/>
</dbReference>
<keyword evidence="3 8" id="KW-0694">RNA-binding</keyword>
<protein>
    <recommendedName>
        <fullName evidence="7 8">Small ribosomal subunit protein bS6</fullName>
    </recommendedName>
</protein>
<dbReference type="GO" id="GO:0006412">
    <property type="term" value="P:translation"/>
    <property type="evidence" value="ECO:0007669"/>
    <property type="project" value="UniProtKB-UniRule"/>
</dbReference>
<dbReference type="EMBL" id="SUPK01000005">
    <property type="protein sequence ID" value="TJY41716.1"/>
    <property type="molecule type" value="Genomic_DNA"/>
</dbReference>
<dbReference type="Gene3D" id="3.30.70.60">
    <property type="match status" value="1"/>
</dbReference>
<evidence type="ECO:0000256" key="8">
    <source>
        <dbReference type="HAMAP-Rule" id="MF_00360"/>
    </source>
</evidence>
<evidence type="ECO:0000256" key="2">
    <source>
        <dbReference type="ARBA" id="ARBA00022730"/>
    </source>
</evidence>
<keyword evidence="5 8" id="KW-0687">Ribonucleoprotein</keyword>
<dbReference type="InterPro" id="IPR020815">
    <property type="entry name" value="Ribosomal_bS6_CS"/>
</dbReference>
<dbReference type="GO" id="GO:0070181">
    <property type="term" value="F:small ribosomal subunit rRNA binding"/>
    <property type="evidence" value="ECO:0007669"/>
    <property type="project" value="TreeGrafter"/>
</dbReference>
<evidence type="ECO:0000256" key="6">
    <source>
        <dbReference type="ARBA" id="ARBA00035104"/>
    </source>
</evidence>
<comment type="function">
    <text evidence="6 8">Binds together with bS18 to 16S ribosomal RNA.</text>
</comment>
<dbReference type="GO" id="GO:0003735">
    <property type="term" value="F:structural constituent of ribosome"/>
    <property type="evidence" value="ECO:0007669"/>
    <property type="project" value="InterPro"/>
</dbReference>
<dbReference type="RefSeq" id="WP_136777851.1">
    <property type="nucleotide sequence ID" value="NZ_SUPK01000005.1"/>
</dbReference>
<dbReference type="PANTHER" id="PTHR21011:SF1">
    <property type="entry name" value="SMALL RIBOSOMAL SUBUNIT PROTEIN BS6M"/>
    <property type="match status" value="1"/>
</dbReference>
<evidence type="ECO:0000313" key="10">
    <source>
        <dbReference type="Proteomes" id="UP000309673"/>
    </source>
</evidence>
<keyword evidence="10" id="KW-1185">Reference proteome</keyword>
<evidence type="ECO:0000313" key="9">
    <source>
        <dbReference type="EMBL" id="TJY41716.1"/>
    </source>
</evidence>
<dbReference type="AlphaFoldDB" id="A0A4U0FAA6"/>
<comment type="similarity">
    <text evidence="1 8">Belongs to the bacterial ribosomal protein bS6 family.</text>
</comment>
<gene>
    <name evidence="8" type="primary">rpsF</name>
    <name evidence="9" type="ORF">E5161_10900</name>
</gene>
<dbReference type="GO" id="GO:1990904">
    <property type="term" value="C:ribonucleoprotein complex"/>
    <property type="evidence" value="ECO:0007669"/>
    <property type="project" value="UniProtKB-KW"/>
</dbReference>
<dbReference type="InterPro" id="IPR014717">
    <property type="entry name" value="Transl_elong_EF1B/ribsomal_bS6"/>
</dbReference>
<dbReference type="PROSITE" id="PS01048">
    <property type="entry name" value="RIBOSOMAL_S6"/>
    <property type="match status" value="1"/>
</dbReference>
<name>A0A4U0FAA6_9BACL</name>
<evidence type="ECO:0000256" key="5">
    <source>
        <dbReference type="ARBA" id="ARBA00023274"/>
    </source>
</evidence>
<keyword evidence="4 8" id="KW-0689">Ribosomal protein</keyword>
<dbReference type="PANTHER" id="PTHR21011">
    <property type="entry name" value="MITOCHONDRIAL 28S RIBOSOMAL PROTEIN S6"/>
    <property type="match status" value="1"/>
</dbReference>
<reference evidence="9 10" key="1">
    <citation type="submission" date="2019-04" db="EMBL/GenBank/DDBJ databases">
        <title>Cohnella sp. nov., isolated from soil.</title>
        <authorList>
            <person name="Kim W."/>
        </authorList>
    </citation>
    <scope>NUCLEOTIDE SEQUENCE [LARGE SCALE GENOMIC DNA]</scope>
    <source>
        <strain evidence="9 10">CAU 1483</strain>
    </source>
</reference>
<dbReference type="Proteomes" id="UP000309673">
    <property type="component" value="Unassembled WGS sequence"/>
</dbReference>
<organism evidence="9 10">
    <name type="scientific">Cohnella pontilimi</name>
    <dbReference type="NCBI Taxonomy" id="2564100"/>
    <lineage>
        <taxon>Bacteria</taxon>
        <taxon>Bacillati</taxon>
        <taxon>Bacillota</taxon>
        <taxon>Bacilli</taxon>
        <taxon>Bacillales</taxon>
        <taxon>Paenibacillaceae</taxon>
        <taxon>Cohnella</taxon>
    </lineage>
</organism>
<dbReference type="InterPro" id="IPR020814">
    <property type="entry name" value="Ribosomal_S6_plastid/chlpt"/>
</dbReference>
<dbReference type="GO" id="GO:0005737">
    <property type="term" value="C:cytoplasm"/>
    <property type="evidence" value="ECO:0007669"/>
    <property type="project" value="UniProtKB-ARBA"/>
</dbReference>